<organism evidence="1 3">
    <name type="scientific">Mycolicibacterium moriokaense</name>
    <dbReference type="NCBI Taxonomy" id="39691"/>
    <lineage>
        <taxon>Bacteria</taxon>
        <taxon>Bacillati</taxon>
        <taxon>Actinomycetota</taxon>
        <taxon>Actinomycetes</taxon>
        <taxon>Mycobacteriales</taxon>
        <taxon>Mycobacteriaceae</taxon>
        <taxon>Mycolicibacterium</taxon>
    </lineage>
</organism>
<dbReference type="Proteomes" id="UP000247781">
    <property type="component" value="Unassembled WGS sequence"/>
</dbReference>
<reference evidence="1 3" key="3">
    <citation type="submission" date="2018-06" db="EMBL/GenBank/DDBJ databases">
        <title>Sequencing of bacterial isolates from soil warming experiment in Harvard Forest, Massachusetts, USA.</title>
        <authorList>
            <person name="Deangelis K.PhD."/>
        </authorList>
    </citation>
    <scope>NUCLEOTIDE SEQUENCE [LARGE SCALE GENOMIC DNA]</scope>
    <source>
        <strain evidence="1 3">GAS496</strain>
    </source>
</reference>
<evidence type="ECO:0000313" key="2">
    <source>
        <dbReference type="EMBL" id="PXX01515.1"/>
    </source>
</evidence>
<keyword evidence="3" id="KW-1185">Reference proteome</keyword>
<gene>
    <name evidence="2" type="ORF">C8E89_1281</name>
    <name evidence="1" type="ORF">C8E89_1471</name>
</gene>
<comment type="caution">
    <text evidence="1">The sequence shown here is derived from an EMBL/GenBank/DDBJ whole genome shotgun (WGS) entry which is preliminary data.</text>
</comment>
<dbReference type="EMBL" id="QJJU01000028">
    <property type="protein sequence ID" value="PXX01515.1"/>
    <property type="molecule type" value="Genomic_DNA"/>
</dbReference>
<reference evidence="3" key="1">
    <citation type="submission" date="2018-05" db="EMBL/GenBank/DDBJ databases">
        <authorList>
            <person name="Deangelis K."/>
            <person name="Huntemann M."/>
            <person name="Clum A."/>
            <person name="Pillay M."/>
            <person name="Palaniappan K."/>
            <person name="Varghese N."/>
            <person name="Mikhailova N."/>
            <person name="Stamatis D."/>
            <person name="Reddy T."/>
            <person name="Daum C."/>
            <person name="Shapiro N."/>
            <person name="Ivanova N."/>
            <person name="Kyrpides N."/>
            <person name="Woyke T."/>
        </authorList>
    </citation>
    <scope>NUCLEOTIDE SEQUENCE [LARGE SCALE GENOMIC DNA]</scope>
    <source>
        <strain evidence="3">GAS496</strain>
    </source>
</reference>
<accession>A0A318H343</accession>
<reference evidence="1" key="2">
    <citation type="submission" date="2018-05" db="EMBL/GenBank/DDBJ databases">
        <authorList>
            <person name="Lanie J.A."/>
            <person name="Ng W.-L."/>
            <person name="Kazmierczak K.M."/>
            <person name="Andrzejewski T.M."/>
            <person name="Davidsen T.M."/>
            <person name="Wayne K.J."/>
            <person name="Tettelin H."/>
            <person name="Glass J.I."/>
            <person name="Rusch D."/>
            <person name="Podicherti R."/>
            <person name="Tsui H.-C.T."/>
            <person name="Winkler M.E."/>
        </authorList>
    </citation>
    <scope>NUCLEOTIDE SEQUENCE [LARGE SCALE GENOMIC DNA]</scope>
    <source>
        <strain evidence="1">GAS496</strain>
    </source>
</reference>
<dbReference type="EMBL" id="QJJU01000047">
    <property type="protein sequence ID" value="PXW97663.1"/>
    <property type="molecule type" value="Genomic_DNA"/>
</dbReference>
<proteinExistence type="predicted"/>
<name>A0A318H343_9MYCO</name>
<evidence type="ECO:0000313" key="1">
    <source>
        <dbReference type="EMBL" id="PXW97663.1"/>
    </source>
</evidence>
<feature type="non-terminal residue" evidence="1">
    <location>
        <position position="31"/>
    </location>
</feature>
<evidence type="ECO:0008006" key="4">
    <source>
        <dbReference type="Google" id="ProtNLM"/>
    </source>
</evidence>
<evidence type="ECO:0000313" key="3">
    <source>
        <dbReference type="Proteomes" id="UP000247781"/>
    </source>
</evidence>
<sequence>MGIGIQVEGLTKSFGPQRIWEDVTMTVPAGE</sequence>
<dbReference type="AlphaFoldDB" id="A0A318H343"/>
<protein>
    <recommendedName>
        <fullName evidence="4">ABC transporter ATP-binding protein</fullName>
    </recommendedName>
</protein>